<organism evidence="2 3">
    <name type="scientific">Cryptococcus deuterogattii Ram5</name>
    <dbReference type="NCBI Taxonomy" id="1296110"/>
    <lineage>
        <taxon>Eukaryota</taxon>
        <taxon>Fungi</taxon>
        <taxon>Dikarya</taxon>
        <taxon>Basidiomycota</taxon>
        <taxon>Agaricomycotina</taxon>
        <taxon>Tremellomycetes</taxon>
        <taxon>Tremellales</taxon>
        <taxon>Cryptococcaceae</taxon>
        <taxon>Cryptococcus</taxon>
        <taxon>Cryptococcus gattii species complex</taxon>
    </lineage>
</organism>
<dbReference type="EMBL" id="KN847907">
    <property type="protein sequence ID" value="KIR39179.1"/>
    <property type="molecule type" value="Genomic_DNA"/>
</dbReference>
<keyword evidence="3" id="KW-1185">Reference proteome</keyword>
<evidence type="ECO:0000313" key="2">
    <source>
        <dbReference type="EMBL" id="KIR39179.1"/>
    </source>
</evidence>
<feature type="compositionally biased region" description="Low complexity" evidence="1">
    <location>
        <begin position="50"/>
        <end position="60"/>
    </location>
</feature>
<feature type="compositionally biased region" description="Basic and acidic residues" evidence="1">
    <location>
        <begin position="182"/>
        <end position="200"/>
    </location>
</feature>
<dbReference type="HOGENOM" id="CLU_1272241_0_0_1"/>
<name>A0A0D0UYC4_9TREE</name>
<reference evidence="2 3" key="1">
    <citation type="submission" date="2015-01" db="EMBL/GenBank/DDBJ databases">
        <title>The Genome Sequence of Cryptococcus gattii Ram5.</title>
        <authorList>
            <consortium name="The Broad Institute Genomics Platform"/>
            <person name="Cuomo C."/>
            <person name="Litvintseva A."/>
            <person name="Chen Y."/>
            <person name="Heitman J."/>
            <person name="Sun S."/>
            <person name="Springer D."/>
            <person name="Dromer F."/>
            <person name="Young S."/>
            <person name="Zeng Q."/>
            <person name="Gargeya S."/>
            <person name="Abouelleil A."/>
            <person name="Alvarado L."/>
            <person name="Chapman S.B."/>
            <person name="Gainer-Dewar J."/>
            <person name="Goldberg J."/>
            <person name="Griggs A."/>
            <person name="Gujja S."/>
            <person name="Hansen M."/>
            <person name="Howarth C."/>
            <person name="Imamovic A."/>
            <person name="Larimer J."/>
            <person name="Murphy C."/>
            <person name="Naylor J."/>
            <person name="Pearson M."/>
            <person name="Priest M."/>
            <person name="Roberts A."/>
            <person name="Saif S."/>
            <person name="Shea T."/>
            <person name="Sykes S."/>
            <person name="Wortman J."/>
            <person name="Nusbaum C."/>
            <person name="Birren B."/>
        </authorList>
    </citation>
    <scope>NUCLEOTIDE SEQUENCE [LARGE SCALE GENOMIC DNA]</scope>
    <source>
        <strain evidence="2 3">Ram5</strain>
    </source>
</reference>
<feature type="region of interest" description="Disordered" evidence="1">
    <location>
        <begin position="1"/>
        <end position="141"/>
    </location>
</feature>
<proteinExistence type="predicted"/>
<feature type="region of interest" description="Disordered" evidence="1">
    <location>
        <begin position="170"/>
        <end position="200"/>
    </location>
</feature>
<dbReference type="OrthoDB" id="10407002at2759"/>
<sequence>MLRRHSSPSGSTDDTRCITPRPPLSRFHTTLPDLCPTSPGLYRHSIVSLPSPSRSRPESPANASDALKDILERQSHSQSQGQGEKVTERYSNHRPLHLQEPPRVRASRSITLPSSYPRIPQPQPQPINVTQTTRQPKPIAQSPPKKLAFLRSLFPLSTITTAVPTIPFPTPLTPPFTSPLSPHERADEHGQEEEKREKFDVDKVYERLRVAEGRVSFDELGLGLCSEDMDIEGRR</sequence>
<accession>A0A0D0UYC4</accession>
<protein>
    <submittedName>
        <fullName evidence="2">Uncharacterized protein</fullName>
    </submittedName>
</protein>
<dbReference type="Proteomes" id="UP000053392">
    <property type="component" value="Unassembled WGS sequence"/>
</dbReference>
<evidence type="ECO:0000256" key="1">
    <source>
        <dbReference type="SAM" id="MobiDB-lite"/>
    </source>
</evidence>
<gene>
    <name evidence="2" type="ORF">I313_04778</name>
</gene>
<dbReference type="AlphaFoldDB" id="A0A0D0UYC4"/>
<feature type="compositionally biased region" description="Basic and acidic residues" evidence="1">
    <location>
        <begin position="66"/>
        <end position="75"/>
    </location>
</feature>
<evidence type="ECO:0000313" key="3">
    <source>
        <dbReference type="Proteomes" id="UP000053392"/>
    </source>
</evidence>